<dbReference type="PROSITE" id="PS00012">
    <property type="entry name" value="PHOSPHOPANTETHEINE"/>
    <property type="match status" value="1"/>
</dbReference>
<dbReference type="AlphaFoldDB" id="A0A2K8PT03"/>
<accession>A0A2K8PT03</accession>
<dbReference type="KEGG" id="slx:SLAV_40285"/>
<evidence type="ECO:0000313" key="5">
    <source>
        <dbReference type="Proteomes" id="UP000231791"/>
    </source>
</evidence>
<dbReference type="OrthoDB" id="3537906at2"/>
<dbReference type="EMBL" id="CP024986">
    <property type="protein sequence ID" value="ATZ29819.1"/>
    <property type="molecule type" value="Genomic_DNA"/>
</dbReference>
<reference evidence="4 5" key="1">
    <citation type="submission" date="2017-11" db="EMBL/GenBank/DDBJ databases">
        <title>Complete genome sequence of Streptomyces lavendulae subsp. lavendulae CCM 3239 (formerly 'Streptomyces aureofaciens CCM 3239'), the producer of the angucycline-type antibiotic auricin.</title>
        <authorList>
            <person name="Busche T."/>
            <person name="Novakova R."/>
            <person name="Al'Dilaimi A."/>
            <person name="Homerova D."/>
            <person name="Feckova L."/>
            <person name="Rezuchova B."/>
            <person name="Mingyar E."/>
            <person name="Csolleiova D."/>
            <person name="Bekeova C."/>
            <person name="Winkler A."/>
            <person name="Sevcikova B."/>
            <person name="Kalinowski J."/>
            <person name="Kormanec J."/>
            <person name="Ruckert C."/>
        </authorList>
    </citation>
    <scope>NUCLEOTIDE SEQUENCE [LARGE SCALE GENOMIC DNA]</scope>
    <source>
        <strain evidence="4 5">CCM 3239</strain>
        <plasmid evidence="5">Plasmid psa3239</plasmid>
    </source>
</reference>
<name>A0A2K8PT03_STRLA</name>
<keyword evidence="2" id="KW-0597">Phosphoprotein</keyword>
<dbReference type="RefSeq" id="WP_030240796.1">
    <property type="nucleotide sequence ID" value="NC_024970.2"/>
</dbReference>
<keyword evidence="1" id="KW-0596">Phosphopantetheine</keyword>
<dbReference type="SUPFAM" id="SSF47336">
    <property type="entry name" value="ACP-like"/>
    <property type="match status" value="1"/>
</dbReference>
<protein>
    <submittedName>
        <fullName evidence="4">Oxytetracycline polyketide synthase acyl carrier protein</fullName>
    </submittedName>
</protein>
<dbReference type="InterPro" id="IPR009081">
    <property type="entry name" value="PP-bd_ACP"/>
</dbReference>
<evidence type="ECO:0000256" key="2">
    <source>
        <dbReference type="ARBA" id="ARBA00022553"/>
    </source>
</evidence>
<dbReference type="Gene3D" id="1.10.1200.10">
    <property type="entry name" value="ACP-like"/>
    <property type="match status" value="1"/>
</dbReference>
<evidence type="ECO:0000259" key="3">
    <source>
        <dbReference type="PROSITE" id="PS50075"/>
    </source>
</evidence>
<dbReference type="GeneID" id="49388983"/>
<keyword evidence="4" id="KW-0614">Plasmid</keyword>
<evidence type="ECO:0000313" key="4">
    <source>
        <dbReference type="EMBL" id="ATZ29819.1"/>
    </source>
</evidence>
<geneLocation type="plasmid" evidence="5">
    <name>psa3239</name>
</geneLocation>
<organism evidence="4 5">
    <name type="scientific">Streptomyces lavendulae subsp. lavendulae</name>
    <dbReference type="NCBI Taxonomy" id="58340"/>
    <lineage>
        <taxon>Bacteria</taxon>
        <taxon>Bacillati</taxon>
        <taxon>Actinomycetota</taxon>
        <taxon>Actinomycetes</taxon>
        <taxon>Kitasatosporales</taxon>
        <taxon>Streptomycetaceae</taxon>
        <taxon>Streptomyces</taxon>
    </lineage>
</organism>
<keyword evidence="5" id="KW-1185">Reference proteome</keyword>
<feature type="domain" description="Carrier" evidence="3">
    <location>
        <begin position="3"/>
        <end position="81"/>
    </location>
</feature>
<dbReference type="PROSITE" id="PS50075">
    <property type="entry name" value="CARRIER"/>
    <property type="match status" value="1"/>
</dbReference>
<gene>
    <name evidence="4" type="ORF">SLAV_40285</name>
</gene>
<dbReference type="InterPro" id="IPR036736">
    <property type="entry name" value="ACP-like_sf"/>
</dbReference>
<proteinExistence type="predicted"/>
<evidence type="ECO:0000256" key="1">
    <source>
        <dbReference type="ARBA" id="ARBA00022450"/>
    </source>
</evidence>
<dbReference type="Proteomes" id="UP000231791">
    <property type="component" value="Plasmid pSA3239"/>
</dbReference>
<dbReference type="Pfam" id="PF00550">
    <property type="entry name" value="PP-binding"/>
    <property type="match status" value="1"/>
</dbReference>
<sequence>MDRLELTELARILRIWGGEDDCVELSEDVQDLYWIELGYDSLSLLQATGSIERKYDVLLDGELLELADTPRSFLRCVNQVLRGRATAAV</sequence>
<dbReference type="InterPro" id="IPR006162">
    <property type="entry name" value="Ppantetheine_attach_site"/>
</dbReference>